<gene>
    <name evidence="1" type="ORF">NCTC4524_00427</name>
</gene>
<dbReference type="STRING" id="1796.ABW05_21730"/>
<dbReference type="SUPFAM" id="SSF50475">
    <property type="entry name" value="FMN-binding split barrel"/>
    <property type="match status" value="1"/>
</dbReference>
<sequence length="218" mass="22912">MRRVKQIRRERERARTDRPDLDAVLDAAAVGTLATVVDGQPWVVPMLYARDGDRIILHGSTGAGALRHVAAGAPAALCVTLLDGIVVADTLFDSTANYRSAVVRGHLTVIDPAEAGYALDLMSDALIPGRSAEVRSSTKKELSATLALALPIEPDGWTVKVRDAPPSPPDDAADSGGWAGVVPLRTVAGDPIPAPWVNADIQAPESVHRLVGRTAVTP</sequence>
<dbReference type="PANTHER" id="PTHR34071:SF2">
    <property type="entry name" value="FLAVIN-NUCLEOTIDE-BINDING PROTEIN"/>
    <property type="match status" value="1"/>
</dbReference>
<dbReference type="Proteomes" id="UP000254945">
    <property type="component" value="Unassembled WGS sequence"/>
</dbReference>
<protein>
    <submittedName>
        <fullName evidence="1">Putative flavin-nucleotide-binding protein</fullName>
    </submittedName>
</protein>
<dbReference type="InterPro" id="IPR024747">
    <property type="entry name" value="Pyridox_Oxase-rel"/>
</dbReference>
<dbReference type="PANTHER" id="PTHR34071">
    <property type="entry name" value="5-NITROIMIDAZOLE ANTIBIOTICS RESISTANCE PROTEIN, NIMA-FAMILY-RELATED PROTEIN-RELATED"/>
    <property type="match status" value="1"/>
</dbReference>
<dbReference type="Pfam" id="PF12900">
    <property type="entry name" value="Pyridox_ox_2"/>
    <property type="match status" value="1"/>
</dbReference>
<reference evidence="1 2" key="1">
    <citation type="submission" date="2018-06" db="EMBL/GenBank/DDBJ databases">
        <authorList>
            <consortium name="Pathogen Informatics"/>
            <person name="Doyle S."/>
        </authorList>
    </citation>
    <scope>NUCLEOTIDE SEQUENCE [LARGE SCALE GENOMIC DNA]</scope>
    <source>
        <strain evidence="1 2">NCTC4524</strain>
    </source>
</reference>
<organism evidence="1 2">
    <name type="scientific">Mycolicibacterium senegalense</name>
    <dbReference type="NCBI Taxonomy" id="1796"/>
    <lineage>
        <taxon>Bacteria</taxon>
        <taxon>Bacillati</taxon>
        <taxon>Actinomycetota</taxon>
        <taxon>Actinomycetes</taxon>
        <taxon>Mycobacteriales</taxon>
        <taxon>Mycobacteriaceae</taxon>
        <taxon>Mycolicibacterium</taxon>
    </lineage>
</organism>
<dbReference type="Gene3D" id="2.30.110.10">
    <property type="entry name" value="Electron Transport, Fmn-binding Protein, Chain A"/>
    <property type="match status" value="1"/>
</dbReference>
<dbReference type="EMBL" id="UGQQ01000001">
    <property type="protein sequence ID" value="STZ52769.1"/>
    <property type="molecule type" value="Genomic_DNA"/>
</dbReference>
<dbReference type="InterPro" id="IPR012349">
    <property type="entry name" value="Split_barrel_FMN-bd"/>
</dbReference>
<dbReference type="AlphaFoldDB" id="A0A378SY51"/>
<proteinExistence type="predicted"/>
<evidence type="ECO:0000313" key="1">
    <source>
        <dbReference type="EMBL" id="STZ52769.1"/>
    </source>
</evidence>
<name>A0A378SY51_9MYCO</name>
<accession>A0A378SY51</accession>
<evidence type="ECO:0000313" key="2">
    <source>
        <dbReference type="Proteomes" id="UP000254945"/>
    </source>
</evidence>